<evidence type="ECO:0000256" key="1">
    <source>
        <dbReference type="SAM" id="MobiDB-lite"/>
    </source>
</evidence>
<dbReference type="EMBL" id="JANPWB010000010">
    <property type="protein sequence ID" value="KAJ1139105.1"/>
    <property type="molecule type" value="Genomic_DNA"/>
</dbReference>
<organism evidence="2 3">
    <name type="scientific">Pleurodeles waltl</name>
    <name type="common">Iberian ribbed newt</name>
    <dbReference type="NCBI Taxonomy" id="8319"/>
    <lineage>
        <taxon>Eukaryota</taxon>
        <taxon>Metazoa</taxon>
        <taxon>Chordata</taxon>
        <taxon>Craniata</taxon>
        <taxon>Vertebrata</taxon>
        <taxon>Euteleostomi</taxon>
        <taxon>Amphibia</taxon>
        <taxon>Batrachia</taxon>
        <taxon>Caudata</taxon>
        <taxon>Salamandroidea</taxon>
        <taxon>Salamandridae</taxon>
        <taxon>Pleurodelinae</taxon>
        <taxon>Pleurodeles</taxon>
    </lineage>
</organism>
<protein>
    <submittedName>
        <fullName evidence="2">Uncharacterized protein</fullName>
    </submittedName>
</protein>
<evidence type="ECO:0000313" key="3">
    <source>
        <dbReference type="Proteomes" id="UP001066276"/>
    </source>
</evidence>
<reference evidence="2" key="1">
    <citation type="journal article" date="2022" name="bioRxiv">
        <title>Sequencing and chromosome-scale assembly of the giantPleurodeles waltlgenome.</title>
        <authorList>
            <person name="Brown T."/>
            <person name="Elewa A."/>
            <person name="Iarovenko S."/>
            <person name="Subramanian E."/>
            <person name="Araus A.J."/>
            <person name="Petzold A."/>
            <person name="Susuki M."/>
            <person name="Suzuki K.-i.T."/>
            <person name="Hayashi T."/>
            <person name="Toyoda A."/>
            <person name="Oliveira C."/>
            <person name="Osipova E."/>
            <person name="Leigh N.D."/>
            <person name="Simon A."/>
            <person name="Yun M.H."/>
        </authorList>
    </citation>
    <scope>NUCLEOTIDE SEQUENCE</scope>
    <source>
        <strain evidence="2">20211129_DDA</strain>
        <tissue evidence="2">Liver</tissue>
    </source>
</reference>
<dbReference type="Proteomes" id="UP001066276">
    <property type="component" value="Chromosome 6"/>
</dbReference>
<keyword evidence="3" id="KW-1185">Reference proteome</keyword>
<comment type="caution">
    <text evidence="2">The sequence shown here is derived from an EMBL/GenBank/DDBJ whole genome shotgun (WGS) entry which is preliminary data.</text>
</comment>
<proteinExistence type="predicted"/>
<gene>
    <name evidence="2" type="ORF">NDU88_005482</name>
</gene>
<evidence type="ECO:0000313" key="2">
    <source>
        <dbReference type="EMBL" id="KAJ1139105.1"/>
    </source>
</evidence>
<feature type="region of interest" description="Disordered" evidence="1">
    <location>
        <begin position="87"/>
        <end position="107"/>
    </location>
</feature>
<sequence length="107" mass="11915">MQQSGNAPAVVTPTATSSLALRTASSGIGHFSPLTYLGDVRSEHEQLGLLVPVEVREKIWNGVYIDIFYVLVDKYDKEEVKRCKECAHSRECGHGPQRRKVEESLSN</sequence>
<dbReference type="AlphaFoldDB" id="A0AAV7QIY9"/>
<accession>A0AAV7QIY9</accession>
<name>A0AAV7QIY9_PLEWA</name>